<proteinExistence type="predicted"/>
<dbReference type="AlphaFoldDB" id="A0A1M2V6I6"/>
<dbReference type="OrthoDB" id="2761884at2759"/>
<reference evidence="1 2" key="1">
    <citation type="submission" date="2016-10" db="EMBL/GenBank/DDBJ databases">
        <title>Genome sequence of the basidiomycete white-rot fungus Trametes pubescens.</title>
        <authorList>
            <person name="Makela M.R."/>
            <person name="Granchi Z."/>
            <person name="Peng M."/>
            <person name="De Vries R.P."/>
            <person name="Grigoriev I."/>
            <person name="Riley R."/>
            <person name="Hilden K."/>
        </authorList>
    </citation>
    <scope>NUCLEOTIDE SEQUENCE [LARGE SCALE GENOMIC DNA]</scope>
    <source>
        <strain evidence="1 2">FBCC735</strain>
    </source>
</reference>
<dbReference type="EMBL" id="MNAD01001626">
    <property type="protein sequence ID" value="OJT03193.1"/>
    <property type="molecule type" value="Genomic_DNA"/>
</dbReference>
<gene>
    <name evidence="1" type="ORF">TRAPUB_6241</name>
</gene>
<accession>A0A1M2V6I6</accession>
<dbReference type="Proteomes" id="UP000184267">
    <property type="component" value="Unassembled WGS sequence"/>
</dbReference>
<dbReference type="OMA" id="QRSIRFF"/>
<evidence type="ECO:0000313" key="1">
    <source>
        <dbReference type="EMBL" id="OJT03193.1"/>
    </source>
</evidence>
<sequence>MFSSFTLFSAKSSARRTPTTKLDKTMISFPRPYDWPEFAPSTPQPQPAVPRVEIDYAPAFGYQSLGCKLLSLEDAQGHVEIVQRSIRFFDLVSSFLDFGSDYDYDYDAR</sequence>
<comment type="caution">
    <text evidence="1">The sequence shown here is derived from an EMBL/GenBank/DDBJ whole genome shotgun (WGS) entry which is preliminary data.</text>
</comment>
<organism evidence="1 2">
    <name type="scientific">Trametes pubescens</name>
    <name type="common">White-rot fungus</name>
    <dbReference type="NCBI Taxonomy" id="154538"/>
    <lineage>
        <taxon>Eukaryota</taxon>
        <taxon>Fungi</taxon>
        <taxon>Dikarya</taxon>
        <taxon>Basidiomycota</taxon>
        <taxon>Agaricomycotina</taxon>
        <taxon>Agaricomycetes</taxon>
        <taxon>Polyporales</taxon>
        <taxon>Polyporaceae</taxon>
        <taxon>Trametes</taxon>
    </lineage>
</organism>
<name>A0A1M2V6I6_TRAPU</name>
<evidence type="ECO:0000313" key="2">
    <source>
        <dbReference type="Proteomes" id="UP000184267"/>
    </source>
</evidence>
<keyword evidence="2" id="KW-1185">Reference proteome</keyword>
<protein>
    <submittedName>
        <fullName evidence="1">Uncharacterized protein</fullName>
    </submittedName>
</protein>